<name>A0A2I1HIS5_9GLOM</name>
<feature type="compositionally biased region" description="Low complexity" evidence="1">
    <location>
        <begin position="46"/>
        <end position="57"/>
    </location>
</feature>
<evidence type="ECO:0008006" key="4">
    <source>
        <dbReference type="Google" id="ProtNLM"/>
    </source>
</evidence>
<dbReference type="EMBL" id="LLXI01003180">
    <property type="protein sequence ID" value="PKY58785.1"/>
    <property type="molecule type" value="Genomic_DNA"/>
</dbReference>
<protein>
    <recommendedName>
        <fullName evidence="4">CCHC-type domain-containing protein</fullName>
    </recommendedName>
</protein>
<dbReference type="GO" id="GO:0008270">
    <property type="term" value="F:zinc ion binding"/>
    <property type="evidence" value="ECO:0007669"/>
    <property type="project" value="InterPro"/>
</dbReference>
<sequence length="120" mass="14219">MGHYAKECQVEIKIIKGKDNKCKNCSKKGHYIKGCLNGQSGENNDKININKNNENGNPDQKNMRKFKEYRKYYSCNISGYKGDHEEIYYYFMNKRPTELKKGIYQMLLEINLIKTNNEKY</sequence>
<dbReference type="GO" id="GO:0003676">
    <property type="term" value="F:nucleic acid binding"/>
    <property type="evidence" value="ECO:0007669"/>
    <property type="project" value="InterPro"/>
</dbReference>
<accession>A0A2I1HIS5</accession>
<comment type="caution">
    <text evidence="2">The sequence shown here is derived from an EMBL/GenBank/DDBJ whole genome shotgun (WGS) entry which is preliminary data.</text>
</comment>
<gene>
    <name evidence="2" type="ORF">RhiirA4_480988</name>
</gene>
<organism evidence="2 3">
    <name type="scientific">Rhizophagus irregularis</name>
    <dbReference type="NCBI Taxonomy" id="588596"/>
    <lineage>
        <taxon>Eukaryota</taxon>
        <taxon>Fungi</taxon>
        <taxon>Fungi incertae sedis</taxon>
        <taxon>Mucoromycota</taxon>
        <taxon>Glomeromycotina</taxon>
        <taxon>Glomeromycetes</taxon>
        <taxon>Glomerales</taxon>
        <taxon>Glomeraceae</taxon>
        <taxon>Rhizophagus</taxon>
    </lineage>
</organism>
<dbReference type="SUPFAM" id="SSF57756">
    <property type="entry name" value="Retrovirus zinc finger-like domains"/>
    <property type="match status" value="1"/>
</dbReference>
<dbReference type="InterPro" id="IPR036875">
    <property type="entry name" value="Znf_CCHC_sf"/>
</dbReference>
<dbReference type="Proteomes" id="UP000234323">
    <property type="component" value="Unassembled WGS sequence"/>
</dbReference>
<dbReference type="AlphaFoldDB" id="A0A2I1HIS5"/>
<feature type="region of interest" description="Disordered" evidence="1">
    <location>
        <begin position="39"/>
        <end position="61"/>
    </location>
</feature>
<dbReference type="Gene3D" id="4.10.60.10">
    <property type="entry name" value="Zinc finger, CCHC-type"/>
    <property type="match status" value="1"/>
</dbReference>
<reference evidence="2 3" key="1">
    <citation type="submission" date="2015-10" db="EMBL/GenBank/DDBJ databases">
        <title>Genome analyses suggest a sexual origin of heterokaryosis in a supposedly ancient asexual fungus.</title>
        <authorList>
            <person name="Ropars J."/>
            <person name="Sedzielewska K."/>
            <person name="Noel J."/>
            <person name="Charron P."/>
            <person name="Farinelli L."/>
            <person name="Marton T."/>
            <person name="Kruger M."/>
            <person name="Pelin A."/>
            <person name="Brachmann A."/>
            <person name="Corradi N."/>
        </authorList>
    </citation>
    <scope>NUCLEOTIDE SEQUENCE [LARGE SCALE GENOMIC DNA]</scope>
    <source>
        <strain evidence="2 3">A4</strain>
    </source>
</reference>
<keyword evidence="3" id="KW-1185">Reference proteome</keyword>
<evidence type="ECO:0000313" key="3">
    <source>
        <dbReference type="Proteomes" id="UP000234323"/>
    </source>
</evidence>
<proteinExistence type="predicted"/>
<evidence type="ECO:0000256" key="1">
    <source>
        <dbReference type="SAM" id="MobiDB-lite"/>
    </source>
</evidence>
<evidence type="ECO:0000313" key="2">
    <source>
        <dbReference type="EMBL" id="PKY58785.1"/>
    </source>
</evidence>